<accession>A0A750HM81</accession>
<gene>
    <name evidence="1" type="ORF">G9F11_002922</name>
</gene>
<name>A0A750HM81_SALER</name>
<comment type="caution">
    <text evidence="1">The sequence shown here is derived from an EMBL/GenBank/DDBJ whole genome shotgun (WGS) entry which is preliminary data.</text>
</comment>
<sequence>MKIEFQDYGAVANIVITSTVFEFRKHNRVVDAVLFLTPEVVSKNSGFFIMKSVLSGKTPHASRAYRIAQQEAKR</sequence>
<reference evidence="1" key="2">
    <citation type="submission" date="2020-02" db="EMBL/GenBank/DDBJ databases">
        <authorList>
            <consortium name="NCBI Pathogen Detection Project"/>
        </authorList>
    </citation>
    <scope>NUCLEOTIDE SEQUENCE</scope>
    <source>
        <strain evidence="1">MA.CK_93/00001031</strain>
    </source>
</reference>
<organism evidence="1">
    <name type="scientific">Salmonella enterica</name>
    <name type="common">Salmonella choleraesuis</name>
    <dbReference type="NCBI Taxonomy" id="28901"/>
    <lineage>
        <taxon>Bacteria</taxon>
        <taxon>Pseudomonadati</taxon>
        <taxon>Pseudomonadota</taxon>
        <taxon>Gammaproteobacteria</taxon>
        <taxon>Enterobacterales</taxon>
        <taxon>Enterobacteriaceae</taxon>
        <taxon>Salmonella</taxon>
    </lineage>
</organism>
<dbReference type="AlphaFoldDB" id="A0A750HM81"/>
<protein>
    <submittedName>
        <fullName evidence="1">Uncharacterized protein</fullName>
    </submittedName>
</protein>
<dbReference type="EMBL" id="DAAVPY010000006">
    <property type="protein sequence ID" value="HAF6260295.1"/>
    <property type="molecule type" value="Genomic_DNA"/>
</dbReference>
<evidence type="ECO:0000313" key="1">
    <source>
        <dbReference type="EMBL" id="HAF6260295.1"/>
    </source>
</evidence>
<reference evidence="1" key="1">
    <citation type="journal article" date="2018" name="Genome Biol.">
        <title>SKESA: strategic k-mer extension for scrupulous assemblies.</title>
        <authorList>
            <person name="Souvorov A."/>
            <person name="Agarwala R."/>
            <person name="Lipman D.J."/>
        </authorList>
    </citation>
    <scope>NUCLEOTIDE SEQUENCE</scope>
    <source>
        <strain evidence="1">MA.CK_93/00001031</strain>
    </source>
</reference>
<proteinExistence type="predicted"/>